<evidence type="ECO:0000256" key="1">
    <source>
        <dbReference type="ARBA" id="ARBA00004141"/>
    </source>
</evidence>
<dbReference type="AlphaFoldDB" id="H6SJ70"/>
<feature type="transmembrane region" description="Helical" evidence="6">
    <location>
        <begin position="64"/>
        <end position="83"/>
    </location>
</feature>
<dbReference type="Proteomes" id="UP000033220">
    <property type="component" value="Chromosome DSM 122"/>
</dbReference>
<evidence type="ECO:0000313" key="7">
    <source>
        <dbReference type="EMBL" id="CCG08035.1"/>
    </source>
</evidence>
<keyword evidence="8" id="KW-1185">Reference proteome</keyword>
<dbReference type="CDD" id="cd16914">
    <property type="entry name" value="EcfT"/>
    <property type="match status" value="1"/>
</dbReference>
<keyword evidence="5 6" id="KW-0472">Membrane</keyword>
<comment type="subcellular location">
    <subcellularLocation>
        <location evidence="1">Membrane</location>
        <topology evidence="1">Multi-pass membrane protein</topology>
    </subcellularLocation>
</comment>
<dbReference type="GO" id="GO:0005886">
    <property type="term" value="C:plasma membrane"/>
    <property type="evidence" value="ECO:0007669"/>
    <property type="project" value="UniProtKB-ARBA"/>
</dbReference>
<evidence type="ECO:0000256" key="6">
    <source>
        <dbReference type="SAM" id="Phobius"/>
    </source>
</evidence>
<accession>H6SJ70</accession>
<dbReference type="InterPro" id="IPR003339">
    <property type="entry name" value="ABC/ECF_trnsptr_transmembrane"/>
</dbReference>
<dbReference type="HOGENOM" id="CLU_056469_4_0_5"/>
<gene>
    <name evidence="7" type="ORF">RSPPHO_01409</name>
</gene>
<evidence type="ECO:0000256" key="4">
    <source>
        <dbReference type="ARBA" id="ARBA00022989"/>
    </source>
</evidence>
<sequence length="203" mass="21599">MIDALHVPGRSWLHRLPAWLKLAGLAALSTGLVLVDDLWLLLGGLATVTLAYPLAGVGRRLGRLLWSLVPLVGLIGLSQAWVMGPEAGAVVCARLTPLILAATLVTYTTSLSAMMAVLEGLLRPLRVVGLEPRAVAFALSLTLRFVPVLAGLARESREALAARGRDRALTALVQTLLLRALRLADQVSEAVEARGLEATRPKK</sequence>
<proteinExistence type="inferred from homology"/>
<evidence type="ECO:0000313" key="8">
    <source>
        <dbReference type="Proteomes" id="UP000033220"/>
    </source>
</evidence>
<dbReference type="eggNOG" id="COG0619">
    <property type="taxonomic scope" value="Bacteria"/>
</dbReference>
<evidence type="ECO:0000256" key="2">
    <source>
        <dbReference type="ARBA" id="ARBA00008564"/>
    </source>
</evidence>
<dbReference type="KEGG" id="rpm:RSPPHO_01409"/>
<name>H6SJ70_PARPM</name>
<dbReference type="EMBL" id="HE663493">
    <property type="protein sequence ID" value="CCG08035.1"/>
    <property type="molecule type" value="Genomic_DNA"/>
</dbReference>
<reference evidence="7 8" key="1">
    <citation type="submission" date="2012-02" db="EMBL/GenBank/DDBJ databases">
        <title>Shotgun genome sequence of Phaeospirillum photometricum DSM 122.</title>
        <authorList>
            <person name="Duquesne K."/>
            <person name="Sturgis J."/>
        </authorList>
    </citation>
    <scope>NUCLEOTIDE SEQUENCE [LARGE SCALE GENOMIC DNA]</scope>
    <source>
        <strain evidence="8">DSM122</strain>
    </source>
</reference>
<keyword evidence="3 6" id="KW-0812">Transmembrane</keyword>
<protein>
    <submittedName>
        <fullName evidence="7">Cobalt transport protein</fullName>
    </submittedName>
</protein>
<keyword evidence="4 6" id="KW-1133">Transmembrane helix</keyword>
<organism evidence="7 8">
    <name type="scientific">Pararhodospirillum photometricum DSM 122</name>
    <dbReference type="NCBI Taxonomy" id="1150469"/>
    <lineage>
        <taxon>Bacteria</taxon>
        <taxon>Pseudomonadati</taxon>
        <taxon>Pseudomonadota</taxon>
        <taxon>Alphaproteobacteria</taxon>
        <taxon>Rhodospirillales</taxon>
        <taxon>Rhodospirillaceae</taxon>
        <taxon>Pararhodospirillum</taxon>
    </lineage>
</organism>
<feature type="transmembrane region" description="Helical" evidence="6">
    <location>
        <begin position="38"/>
        <end position="57"/>
    </location>
</feature>
<dbReference type="OrthoDB" id="5868344at2"/>
<comment type="similarity">
    <text evidence="2">Belongs to the CbiQ family.</text>
</comment>
<feature type="transmembrane region" description="Helical" evidence="6">
    <location>
        <begin position="95"/>
        <end position="122"/>
    </location>
</feature>
<evidence type="ECO:0000256" key="3">
    <source>
        <dbReference type="ARBA" id="ARBA00022692"/>
    </source>
</evidence>
<dbReference type="RefSeq" id="WP_014414674.1">
    <property type="nucleotide sequence ID" value="NC_017059.1"/>
</dbReference>
<dbReference type="STRING" id="1150469.RSPPHO_01409"/>
<dbReference type="Pfam" id="PF02361">
    <property type="entry name" value="CbiQ"/>
    <property type="match status" value="1"/>
</dbReference>
<evidence type="ECO:0000256" key="5">
    <source>
        <dbReference type="ARBA" id="ARBA00023136"/>
    </source>
</evidence>
<feature type="transmembrane region" description="Helical" evidence="6">
    <location>
        <begin position="12"/>
        <end position="32"/>
    </location>
</feature>
<dbReference type="PATRIC" id="fig|1150469.3.peg.1588"/>